<reference evidence="1" key="1">
    <citation type="submission" date="2018-06" db="EMBL/GenBank/DDBJ databases">
        <authorList>
            <person name="Zhirakovskaya E."/>
        </authorList>
    </citation>
    <scope>NUCLEOTIDE SEQUENCE</scope>
</reference>
<sequence>MKIYEVKPDTSYGFLYPEDKIYKSEEWNFNGKPLVGVLPKTFNAWFDTKDNDPIPDIAYMGMMTFAFRKDVGTELADIIEAAGEAHPFYVGDELWYCLNVTTMADAVDETNSTYEVDEGDMKFGLIKPAFNIDKIPKSSSLFKVPNDNFTTIYCADRRDTDEDVLNNFFCAVAGHKYTGVKFVEVYDSDG</sequence>
<proteinExistence type="predicted"/>
<gene>
    <name evidence="1" type="ORF">MNBD_GAMMA16-1420</name>
</gene>
<dbReference type="EMBL" id="UOFO01000127">
    <property type="protein sequence ID" value="VAW87568.1"/>
    <property type="molecule type" value="Genomic_DNA"/>
</dbReference>
<evidence type="ECO:0000313" key="1">
    <source>
        <dbReference type="EMBL" id="VAW87568.1"/>
    </source>
</evidence>
<protein>
    <submittedName>
        <fullName evidence="1">Uncharacterized protein</fullName>
    </submittedName>
</protein>
<dbReference type="AlphaFoldDB" id="A0A3B0Z2R6"/>
<organism evidence="1">
    <name type="scientific">hydrothermal vent metagenome</name>
    <dbReference type="NCBI Taxonomy" id="652676"/>
    <lineage>
        <taxon>unclassified sequences</taxon>
        <taxon>metagenomes</taxon>
        <taxon>ecological metagenomes</taxon>
    </lineage>
</organism>
<accession>A0A3B0Z2R6</accession>
<name>A0A3B0Z2R6_9ZZZZ</name>